<evidence type="ECO:0000313" key="3">
    <source>
        <dbReference type="Proteomes" id="UP000075809"/>
    </source>
</evidence>
<protein>
    <submittedName>
        <fullName evidence="2">Uncharacterized protein</fullName>
    </submittedName>
</protein>
<accession>A0A151XCJ9</accession>
<dbReference type="EMBL" id="KQ982314">
    <property type="protein sequence ID" value="KYQ58092.1"/>
    <property type="molecule type" value="Genomic_DNA"/>
</dbReference>
<sequence length="99" mass="11218">MVGTHDASRISTREVSAQRDPHGQIRRSFVFLSRCFFTTAGERFADAAFRSSLSNRTTVQFPFVGNQRIPTAHKPPPTDDAARRPGFRNPFHSTRYALH</sequence>
<feature type="region of interest" description="Disordered" evidence="1">
    <location>
        <begin position="64"/>
        <end position="99"/>
    </location>
</feature>
<reference evidence="2 3" key="1">
    <citation type="submission" date="2015-09" db="EMBL/GenBank/DDBJ databases">
        <title>Trachymyrmex zeteki WGS genome.</title>
        <authorList>
            <person name="Nygaard S."/>
            <person name="Hu H."/>
            <person name="Boomsma J."/>
            <person name="Zhang G."/>
        </authorList>
    </citation>
    <scope>NUCLEOTIDE SEQUENCE [LARGE SCALE GENOMIC DNA]</scope>
    <source>
        <strain evidence="2">Tzet28-1</strain>
        <tissue evidence="2">Whole body</tissue>
    </source>
</reference>
<keyword evidence="3" id="KW-1185">Reference proteome</keyword>
<dbReference type="AlphaFoldDB" id="A0A151XCJ9"/>
<evidence type="ECO:0000313" key="2">
    <source>
        <dbReference type="EMBL" id="KYQ58092.1"/>
    </source>
</evidence>
<gene>
    <name evidence="2" type="ORF">ALC60_03144</name>
</gene>
<proteinExistence type="predicted"/>
<organism evidence="2 3">
    <name type="scientific">Mycetomoellerius zeteki</name>
    <dbReference type="NCBI Taxonomy" id="64791"/>
    <lineage>
        <taxon>Eukaryota</taxon>
        <taxon>Metazoa</taxon>
        <taxon>Ecdysozoa</taxon>
        <taxon>Arthropoda</taxon>
        <taxon>Hexapoda</taxon>
        <taxon>Insecta</taxon>
        <taxon>Pterygota</taxon>
        <taxon>Neoptera</taxon>
        <taxon>Endopterygota</taxon>
        <taxon>Hymenoptera</taxon>
        <taxon>Apocrita</taxon>
        <taxon>Aculeata</taxon>
        <taxon>Formicoidea</taxon>
        <taxon>Formicidae</taxon>
        <taxon>Myrmicinae</taxon>
        <taxon>Mycetomoellerius</taxon>
    </lineage>
</organism>
<evidence type="ECO:0000256" key="1">
    <source>
        <dbReference type="SAM" id="MobiDB-lite"/>
    </source>
</evidence>
<name>A0A151XCJ9_9HYME</name>
<dbReference type="Proteomes" id="UP000075809">
    <property type="component" value="Unassembled WGS sequence"/>
</dbReference>